<feature type="transmembrane region" description="Helical" evidence="13">
    <location>
        <begin position="410"/>
        <end position="431"/>
    </location>
</feature>
<feature type="transmembrane region" description="Helical" evidence="13">
    <location>
        <begin position="353"/>
        <end position="371"/>
    </location>
</feature>
<keyword evidence="10" id="KW-0406">Ion transport</keyword>
<sequence>MKDLTEGHEGKQIFTFALPMLIGSLFQQLYNTADSIIVGRFIGKDAMAAVSGANPIMFLLTSLLMGVTLGFSILVSQYYGSKNMKKIKRTIDTTYIFIFITSIIITIIGIIFSEPILKIMNTPDVIMNQSKEYLIIIFSGTIFSAGYNSVSAILRGLGDSTNPLIFLIISTILNIVLDIVFILNFNMGVNGVALATIIAQGISFIFSIIYLNKKHEVLKIRFKGLKYDKDIFKKGLRLGIPSAIQQMLFSFGNIALQSLVNGYGTSAMAAFGAGTKVETFISIPIMNLGAAVSTFVAQNMGAGKLDRIKKGVKSSLFMAASLSIVVLVIFLMFNKELIGLFNTDKEVVDIGSRYLMTVGPFFIAISTSFMLTSAIRGAGDSMFSLISSIISLWAVRIPASYIFSKYLGVNGIWVGIPVGWIVGWFVTFWYYKKGMWQKKDIIKNS</sequence>
<dbReference type="AlphaFoldDB" id="A0A6M0H1J8"/>
<keyword evidence="5" id="KW-0813">Transport</keyword>
<dbReference type="Proteomes" id="UP000481872">
    <property type="component" value="Unassembled WGS sequence"/>
</dbReference>
<protein>
    <recommendedName>
        <fullName evidence="4">Probable multidrug resistance protein NorM</fullName>
    </recommendedName>
    <alternativeName>
        <fullName evidence="12">Multidrug-efflux transporter</fullName>
    </alternativeName>
</protein>
<reference evidence="14 15" key="1">
    <citation type="submission" date="2020-02" db="EMBL/GenBank/DDBJ databases">
        <title>Genome assembly of a novel Clostridium senegalense strain.</title>
        <authorList>
            <person name="Gupta T.B."/>
            <person name="Jauregui R."/>
            <person name="Maclean P."/>
            <person name="Nawarathana A."/>
            <person name="Brightwell G."/>
        </authorList>
    </citation>
    <scope>NUCLEOTIDE SEQUENCE [LARGE SCALE GENOMIC DNA]</scope>
    <source>
        <strain evidence="14 15">AGRFS4</strain>
    </source>
</reference>
<dbReference type="CDD" id="cd13138">
    <property type="entry name" value="MATE_yoeA_like"/>
    <property type="match status" value="1"/>
</dbReference>
<dbReference type="RefSeq" id="WP_199869660.1">
    <property type="nucleotide sequence ID" value="NZ_JAAGPU010000010.1"/>
</dbReference>
<evidence type="ECO:0000256" key="9">
    <source>
        <dbReference type="ARBA" id="ARBA00022989"/>
    </source>
</evidence>
<dbReference type="PANTHER" id="PTHR43298">
    <property type="entry name" value="MULTIDRUG RESISTANCE PROTEIN NORM-RELATED"/>
    <property type="match status" value="1"/>
</dbReference>
<evidence type="ECO:0000256" key="2">
    <source>
        <dbReference type="ARBA" id="ARBA00004651"/>
    </source>
</evidence>
<keyword evidence="9 13" id="KW-1133">Transmembrane helix</keyword>
<dbReference type="PANTHER" id="PTHR43298:SF2">
    <property type="entry name" value="FMN_FAD EXPORTER YEEO-RELATED"/>
    <property type="match status" value="1"/>
</dbReference>
<feature type="transmembrane region" description="Helical" evidence="13">
    <location>
        <begin position="95"/>
        <end position="113"/>
    </location>
</feature>
<dbReference type="Pfam" id="PF01554">
    <property type="entry name" value="MatE"/>
    <property type="match status" value="2"/>
</dbReference>
<feature type="transmembrane region" description="Helical" evidence="13">
    <location>
        <begin position="12"/>
        <end position="30"/>
    </location>
</feature>
<organism evidence="14 15">
    <name type="scientific">Clostridium senegalense</name>
    <dbReference type="NCBI Taxonomy" id="1465809"/>
    <lineage>
        <taxon>Bacteria</taxon>
        <taxon>Bacillati</taxon>
        <taxon>Bacillota</taxon>
        <taxon>Clostridia</taxon>
        <taxon>Eubacteriales</taxon>
        <taxon>Clostridiaceae</taxon>
        <taxon>Clostridium</taxon>
    </lineage>
</organism>
<keyword evidence="8 13" id="KW-0812">Transmembrane</keyword>
<comment type="similarity">
    <text evidence="3">Belongs to the multi antimicrobial extrusion (MATE) (TC 2.A.66.1) family.</text>
</comment>
<keyword evidence="15" id="KW-1185">Reference proteome</keyword>
<evidence type="ECO:0000256" key="5">
    <source>
        <dbReference type="ARBA" id="ARBA00022448"/>
    </source>
</evidence>
<feature type="transmembrane region" description="Helical" evidence="13">
    <location>
        <begin position="164"/>
        <end position="185"/>
    </location>
</feature>
<comment type="function">
    <text evidence="1">Multidrug efflux pump.</text>
</comment>
<evidence type="ECO:0000256" key="6">
    <source>
        <dbReference type="ARBA" id="ARBA00022449"/>
    </source>
</evidence>
<feature type="transmembrane region" description="Helical" evidence="13">
    <location>
        <begin position="314"/>
        <end position="333"/>
    </location>
</feature>
<dbReference type="GO" id="GO:0015297">
    <property type="term" value="F:antiporter activity"/>
    <property type="evidence" value="ECO:0007669"/>
    <property type="project" value="UniProtKB-KW"/>
</dbReference>
<name>A0A6M0H1J8_9CLOT</name>
<dbReference type="PIRSF" id="PIRSF006603">
    <property type="entry name" value="DinF"/>
    <property type="match status" value="1"/>
</dbReference>
<dbReference type="EMBL" id="JAAGPU010000010">
    <property type="protein sequence ID" value="NEU04616.1"/>
    <property type="molecule type" value="Genomic_DNA"/>
</dbReference>
<dbReference type="NCBIfam" id="TIGR00797">
    <property type="entry name" value="matE"/>
    <property type="match status" value="1"/>
</dbReference>
<evidence type="ECO:0000256" key="3">
    <source>
        <dbReference type="ARBA" id="ARBA00010199"/>
    </source>
</evidence>
<evidence type="ECO:0000256" key="8">
    <source>
        <dbReference type="ARBA" id="ARBA00022692"/>
    </source>
</evidence>
<evidence type="ECO:0000256" key="4">
    <source>
        <dbReference type="ARBA" id="ARBA00020268"/>
    </source>
</evidence>
<comment type="subcellular location">
    <subcellularLocation>
        <location evidence="2">Cell membrane</location>
        <topology evidence="2">Multi-pass membrane protein</topology>
    </subcellularLocation>
</comment>
<dbReference type="InterPro" id="IPR048279">
    <property type="entry name" value="MdtK-like"/>
</dbReference>
<keyword evidence="6" id="KW-0050">Antiport</keyword>
<dbReference type="InterPro" id="IPR050222">
    <property type="entry name" value="MATE_MdtK"/>
</dbReference>
<feature type="transmembrane region" description="Helical" evidence="13">
    <location>
        <begin position="56"/>
        <end position="75"/>
    </location>
</feature>
<proteinExistence type="inferred from homology"/>
<dbReference type="GO" id="GO:0042910">
    <property type="term" value="F:xenobiotic transmembrane transporter activity"/>
    <property type="evidence" value="ECO:0007669"/>
    <property type="project" value="InterPro"/>
</dbReference>
<feature type="transmembrane region" description="Helical" evidence="13">
    <location>
        <begin position="191"/>
        <end position="211"/>
    </location>
</feature>
<accession>A0A6M0H1J8</accession>
<evidence type="ECO:0000313" key="15">
    <source>
        <dbReference type="Proteomes" id="UP000481872"/>
    </source>
</evidence>
<dbReference type="GO" id="GO:0006811">
    <property type="term" value="P:monoatomic ion transport"/>
    <property type="evidence" value="ECO:0007669"/>
    <property type="project" value="UniProtKB-KW"/>
</dbReference>
<dbReference type="InterPro" id="IPR002528">
    <property type="entry name" value="MATE_fam"/>
</dbReference>
<evidence type="ECO:0000256" key="1">
    <source>
        <dbReference type="ARBA" id="ARBA00003408"/>
    </source>
</evidence>
<evidence type="ECO:0000256" key="7">
    <source>
        <dbReference type="ARBA" id="ARBA00022475"/>
    </source>
</evidence>
<gene>
    <name evidence="14" type="ORF">G3M99_07015</name>
</gene>
<keyword evidence="11 13" id="KW-0472">Membrane</keyword>
<evidence type="ECO:0000256" key="10">
    <source>
        <dbReference type="ARBA" id="ARBA00023065"/>
    </source>
</evidence>
<evidence type="ECO:0000256" key="11">
    <source>
        <dbReference type="ARBA" id="ARBA00023136"/>
    </source>
</evidence>
<evidence type="ECO:0000256" key="13">
    <source>
        <dbReference type="SAM" id="Phobius"/>
    </source>
</evidence>
<keyword evidence="7" id="KW-1003">Cell membrane</keyword>
<feature type="transmembrane region" description="Helical" evidence="13">
    <location>
        <begin position="133"/>
        <end position="157"/>
    </location>
</feature>
<evidence type="ECO:0000313" key="14">
    <source>
        <dbReference type="EMBL" id="NEU04616.1"/>
    </source>
</evidence>
<evidence type="ECO:0000256" key="12">
    <source>
        <dbReference type="ARBA" id="ARBA00031636"/>
    </source>
</evidence>
<feature type="transmembrane region" description="Helical" evidence="13">
    <location>
        <begin position="383"/>
        <end position="404"/>
    </location>
</feature>
<comment type="caution">
    <text evidence="14">The sequence shown here is derived from an EMBL/GenBank/DDBJ whole genome shotgun (WGS) entry which is preliminary data.</text>
</comment>
<dbReference type="GO" id="GO:0005886">
    <property type="term" value="C:plasma membrane"/>
    <property type="evidence" value="ECO:0007669"/>
    <property type="project" value="UniProtKB-SubCell"/>
</dbReference>